<reference evidence="1" key="2">
    <citation type="submission" date="2025-09" db="UniProtKB">
        <authorList>
            <consortium name="EnsemblPlants"/>
        </authorList>
    </citation>
    <scope>IDENTIFICATION</scope>
</reference>
<reference evidence="1" key="1">
    <citation type="submission" date="2021-05" db="EMBL/GenBank/DDBJ databases">
        <authorList>
            <person name="Scholz U."/>
            <person name="Mascher M."/>
            <person name="Fiebig A."/>
        </authorList>
    </citation>
    <scope>NUCLEOTIDE SEQUENCE [LARGE SCALE GENOMIC DNA]</scope>
</reference>
<keyword evidence="2" id="KW-1185">Reference proteome</keyword>
<protein>
    <submittedName>
        <fullName evidence="1">Uncharacterized protein</fullName>
    </submittedName>
</protein>
<sequence>MASRVKEDEKNERVIRGLLKLPANKRCINCNNLGPQYVCTNFWTFVCTNCSGAHREFTHRVKSVSMAKFTAQEVTSLQGGGNERAREIFFKDWDPQRNPYPDSSNTDKLRTFIKHVYVERRYTGERSSDRPPRGKDDKDELSENRRSDGNQGGSRSPPYNESYSDRRSYSGRSDDRNSRHSYGERSPGYDQNDYKKSPRYFDVVDDRSGKTTPVQRFEDRRFSEPRKPETGSPNYEREANGSSPPVVRPVREILGDDAPQLRVGEPQKLNVARPIDPPKPHVAKPIDPPKPNGTRTIEPPPQAQRTTSTASSIGSSEGTSEQMKAATPVSLIDFGADPEPTASAPSSQTGPTQQQQSVNAQPRQPANATAPEPVLEQGKSAPSVSGGDWASFDAFGQQQTPQVGSTVNPLESVLAQLSFSETSSAPNTSAFPASVDPRANDGGQSSMIEQSLFGAPLGISGNQVSTGMPNQGSSVQSAVAASVGVLPSQVPSSSQGTSGVQDGTSSGDNNSSGRKPLPVDFFTSLYPSAAQTMPGWQRTPQSGMGFAMQYPAGMLQGMQAYPQTAYSQPTYQQPAYQQPAYQQPAYQQPAYQQPVYQQPAYQQPAYQQPAYQQPAYPQPAKASNPFDLGNEAAPIQAHAPLSGAPAGATPPTLLGNSSFGVPPQQPQKLYQSSAPQSIYIPPRHNLYNFALYY</sequence>
<dbReference type="EnsemblPlants" id="AVESA.00010b.r2.6AG1014310.1">
    <property type="protein sequence ID" value="AVESA.00010b.r2.6AG1014310.1.CDS"/>
    <property type="gene ID" value="AVESA.00010b.r2.6AG1014310"/>
</dbReference>
<accession>A0ACD5YS54</accession>
<evidence type="ECO:0000313" key="1">
    <source>
        <dbReference type="EnsemblPlants" id="AVESA.00010b.r2.6AG1014310.1.CDS"/>
    </source>
</evidence>
<organism evidence="1 2">
    <name type="scientific">Avena sativa</name>
    <name type="common">Oat</name>
    <dbReference type="NCBI Taxonomy" id="4498"/>
    <lineage>
        <taxon>Eukaryota</taxon>
        <taxon>Viridiplantae</taxon>
        <taxon>Streptophyta</taxon>
        <taxon>Embryophyta</taxon>
        <taxon>Tracheophyta</taxon>
        <taxon>Spermatophyta</taxon>
        <taxon>Magnoliopsida</taxon>
        <taxon>Liliopsida</taxon>
        <taxon>Poales</taxon>
        <taxon>Poaceae</taxon>
        <taxon>BOP clade</taxon>
        <taxon>Pooideae</taxon>
        <taxon>Poodae</taxon>
        <taxon>Poeae</taxon>
        <taxon>Poeae Chloroplast Group 1 (Aveneae type)</taxon>
        <taxon>Aveninae</taxon>
        <taxon>Avena</taxon>
    </lineage>
</organism>
<name>A0ACD5YS54_AVESA</name>
<evidence type="ECO:0000313" key="2">
    <source>
        <dbReference type="Proteomes" id="UP001732700"/>
    </source>
</evidence>
<dbReference type="Proteomes" id="UP001732700">
    <property type="component" value="Chromosome 6A"/>
</dbReference>
<proteinExistence type="predicted"/>